<dbReference type="GO" id="GO:0004150">
    <property type="term" value="F:dihydroneopterin aldolase activity"/>
    <property type="evidence" value="ECO:0007669"/>
    <property type="project" value="UniProtKB-UniRule"/>
</dbReference>
<proteinExistence type="inferred from homology"/>
<dbReference type="SMR" id="A0A069ZWF3"/>
<dbReference type="SMART" id="SM00905">
    <property type="entry name" value="FolB"/>
    <property type="match status" value="1"/>
</dbReference>
<feature type="domain" description="Dihydroneopterin aldolase/epimerase" evidence="2">
    <location>
        <begin position="4"/>
        <end position="119"/>
    </location>
</feature>
<dbReference type="PATRIC" id="fig|243161.6.peg.970"/>
<dbReference type="GeneID" id="1246273"/>
<dbReference type="KEGG" id="cmm:NC80_04565"/>
<dbReference type="EMBL" id="CP007217">
    <property type="protein sequence ID" value="AJR10969.1"/>
    <property type="molecule type" value="Genomic_DNA"/>
</dbReference>
<dbReference type="SUPFAM" id="SSF55620">
    <property type="entry name" value="Tetrahydrobiopterin biosynthesis enzymes-like"/>
    <property type="match status" value="1"/>
</dbReference>
<evidence type="ECO:0000313" key="3">
    <source>
        <dbReference type="EMBL" id="AJR10969.1"/>
    </source>
</evidence>
<comment type="pathway">
    <text evidence="1">Cofactor biosynthesis; tetrahydrofolate biosynthesis; 2-amino-4-hydroxy-6-hydroxymethyl-7,8-dihydropteridine diphosphate from 7,8-dihydroneopterin triphosphate: step 3/4.</text>
</comment>
<reference evidence="3 4" key="1">
    <citation type="submission" date="2014-02" db="EMBL/GenBank/DDBJ databases">
        <authorList>
            <person name="Chen C."/>
            <person name="Conrad T.A."/>
            <person name="Zhou Z."/>
            <person name="Lai Z."/>
            <person name="Zhong G."/>
        </authorList>
    </citation>
    <scope>NUCLEOTIDE SEQUENCE [LARGE SCALE GENOMIC DNA]</scope>
    <source>
        <strain evidence="3 4">Nigg3-28</strain>
    </source>
</reference>
<dbReference type="NCBIfam" id="TIGR00526">
    <property type="entry name" value="folB_dom"/>
    <property type="match status" value="1"/>
</dbReference>
<organism evidence="3 4">
    <name type="scientific">Chlamydia muridarum</name>
    <dbReference type="NCBI Taxonomy" id="83560"/>
    <lineage>
        <taxon>Bacteria</taxon>
        <taxon>Pseudomonadati</taxon>
        <taxon>Chlamydiota</taxon>
        <taxon>Chlamydiia</taxon>
        <taxon>Chlamydiales</taxon>
        <taxon>Chlamydiaceae</taxon>
        <taxon>Chlamydia/Chlamydophila group</taxon>
        <taxon>Chlamydia</taxon>
    </lineage>
</organism>
<dbReference type="InterPro" id="IPR043133">
    <property type="entry name" value="GTP-CH-I_C/QueF"/>
</dbReference>
<evidence type="ECO:0000256" key="1">
    <source>
        <dbReference type="RuleBase" id="RU362079"/>
    </source>
</evidence>
<dbReference type="InterPro" id="IPR006157">
    <property type="entry name" value="FolB_dom"/>
</dbReference>
<dbReference type="KEGG" id="cmx:DNC_04595"/>
<dbReference type="GO" id="GO:0046654">
    <property type="term" value="P:tetrahydrofolate biosynthetic process"/>
    <property type="evidence" value="ECO:0007669"/>
    <property type="project" value="UniProtKB-UniRule"/>
</dbReference>
<keyword evidence="1" id="KW-0289">Folate biosynthesis</keyword>
<dbReference type="GO" id="GO:0046656">
    <property type="term" value="P:folic acid biosynthetic process"/>
    <property type="evidence" value="ECO:0007669"/>
    <property type="project" value="UniProtKB-UniRule"/>
</dbReference>
<dbReference type="AlphaFoldDB" id="A0A069ZWF3"/>
<dbReference type="CDD" id="cd00534">
    <property type="entry name" value="DHNA_DHNTPE"/>
    <property type="match status" value="1"/>
</dbReference>
<dbReference type="STRING" id="83560.NC80_04565"/>
<accession>A0A069ZWF3</accession>
<dbReference type="UniPathway" id="UPA00077">
    <property type="reaction ID" value="UER00154"/>
</dbReference>
<dbReference type="KEGG" id="cmg:NC81_04585"/>
<comment type="similarity">
    <text evidence="1">Belongs to the DHNA family.</text>
</comment>
<dbReference type="NCBIfam" id="TIGR00525">
    <property type="entry name" value="folB"/>
    <property type="match status" value="1"/>
</dbReference>
<dbReference type="InterPro" id="IPR006156">
    <property type="entry name" value="Dihydroneopterin_aldolase"/>
</dbReference>
<gene>
    <name evidence="3" type="ORF">BD36_04855</name>
</gene>
<evidence type="ECO:0000259" key="2">
    <source>
        <dbReference type="SMART" id="SM00905"/>
    </source>
</evidence>
<dbReference type="Gene3D" id="3.30.1130.10">
    <property type="match status" value="1"/>
</dbReference>
<protein>
    <recommendedName>
        <fullName evidence="1">7,8-dihydroneopterin aldolase</fullName>
        <ecNumber evidence="1">4.1.2.25</ecNumber>
    </recommendedName>
</protein>
<dbReference type="EC" id="4.1.2.25" evidence="1"/>
<keyword evidence="1" id="KW-0456">Lyase</keyword>
<comment type="function">
    <text evidence="1">Catalyzes the conversion of 7,8-dihydroneopterin to 6-hydroxymethyl-7,8-dihydropterin.</text>
</comment>
<dbReference type="Pfam" id="PF02152">
    <property type="entry name" value="FolB"/>
    <property type="match status" value="1"/>
</dbReference>
<dbReference type="RefSeq" id="WP_010231896.1">
    <property type="nucleotide sequence ID" value="NZ_CP007217.1"/>
</dbReference>
<name>A0A069ZWF3_CHLMR</name>
<comment type="catalytic activity">
    <reaction evidence="1">
        <text>7,8-dihydroneopterin = 6-hydroxymethyl-7,8-dihydropterin + glycolaldehyde</text>
        <dbReference type="Rhea" id="RHEA:10540"/>
        <dbReference type="ChEBI" id="CHEBI:17001"/>
        <dbReference type="ChEBI" id="CHEBI:17071"/>
        <dbReference type="ChEBI" id="CHEBI:44841"/>
        <dbReference type="EC" id="4.1.2.25"/>
    </reaction>
</comment>
<dbReference type="Proteomes" id="UP000260363">
    <property type="component" value="Chromosome"/>
</dbReference>
<dbReference type="OMA" id="LSDACCY"/>
<evidence type="ECO:0000313" key="4">
    <source>
        <dbReference type="Proteomes" id="UP000260363"/>
    </source>
</evidence>
<sequence length="122" mass="13770">MYRLDVTNFRVWVSIGVSEQERYHKQPILVSVSLVFREEPKVCSTDEISDGICYAALVSLIEQTAANHPCALLERLAKVLLEKLEESLAQFVCKIDLRVSKERPPIPNLLSPVSFSISKEVP</sequence>